<sequence>MRADLDRETKCLEVFDCIHQNKKGEFIDTRSQRTSELYATARHKSLLMHHQGLSLFPMKLYRYEYPMERNITIMGSMDA</sequence>
<gene>
    <name evidence="1" type="ORF">O6P43_001773</name>
</gene>
<proteinExistence type="predicted"/>
<accession>A0AAD7QJI6</accession>
<dbReference type="AlphaFoldDB" id="A0AAD7QJI6"/>
<comment type="caution">
    <text evidence="1">The sequence shown here is derived from an EMBL/GenBank/DDBJ whole genome shotgun (WGS) entry which is preliminary data.</text>
</comment>
<dbReference type="EMBL" id="JARAOO010000001">
    <property type="protein sequence ID" value="KAJ7982676.1"/>
    <property type="molecule type" value="Genomic_DNA"/>
</dbReference>
<dbReference type="KEGG" id="qsa:O6P43_001773"/>
<evidence type="ECO:0000313" key="2">
    <source>
        <dbReference type="Proteomes" id="UP001163823"/>
    </source>
</evidence>
<organism evidence="1 2">
    <name type="scientific">Quillaja saponaria</name>
    <name type="common">Soap bark tree</name>
    <dbReference type="NCBI Taxonomy" id="32244"/>
    <lineage>
        <taxon>Eukaryota</taxon>
        <taxon>Viridiplantae</taxon>
        <taxon>Streptophyta</taxon>
        <taxon>Embryophyta</taxon>
        <taxon>Tracheophyta</taxon>
        <taxon>Spermatophyta</taxon>
        <taxon>Magnoliopsida</taxon>
        <taxon>eudicotyledons</taxon>
        <taxon>Gunneridae</taxon>
        <taxon>Pentapetalae</taxon>
        <taxon>rosids</taxon>
        <taxon>fabids</taxon>
        <taxon>Fabales</taxon>
        <taxon>Quillajaceae</taxon>
        <taxon>Quillaja</taxon>
    </lineage>
</organism>
<dbReference type="Proteomes" id="UP001163823">
    <property type="component" value="Chromosome 1"/>
</dbReference>
<name>A0AAD7QJI6_QUISA</name>
<evidence type="ECO:0000313" key="1">
    <source>
        <dbReference type="EMBL" id="KAJ7982676.1"/>
    </source>
</evidence>
<protein>
    <submittedName>
        <fullName evidence="1">Uncharacterized protein</fullName>
    </submittedName>
</protein>
<reference evidence="1 2" key="1">
    <citation type="journal article" date="2023" name="Science">
        <title>Elucidation of the pathway for biosynthesis of saponin adjuvants from the soapbark tree.</title>
        <authorList>
            <person name="Reed J."/>
            <person name="Orme A."/>
            <person name="El-Demerdash A."/>
            <person name="Owen C."/>
            <person name="Martin L.B.B."/>
            <person name="Misra R.C."/>
            <person name="Kikuchi S."/>
            <person name="Rejzek M."/>
            <person name="Martin A.C."/>
            <person name="Harkess A."/>
            <person name="Leebens-Mack J."/>
            <person name="Louveau T."/>
            <person name="Stephenson M.J."/>
            <person name="Osbourn A."/>
        </authorList>
    </citation>
    <scope>NUCLEOTIDE SEQUENCE [LARGE SCALE GENOMIC DNA]</scope>
    <source>
        <strain evidence="1">S10</strain>
    </source>
</reference>
<keyword evidence="2" id="KW-1185">Reference proteome</keyword>